<evidence type="ECO:0000256" key="1">
    <source>
        <dbReference type="ARBA" id="ARBA00022679"/>
    </source>
</evidence>
<dbReference type="Gene3D" id="3.40.630.30">
    <property type="match status" value="1"/>
</dbReference>
<dbReference type="STRING" id="28094.SAMN06295900_11616"/>
<proteinExistence type="predicted"/>
<keyword evidence="5" id="KW-1185">Reference proteome</keyword>
<dbReference type="CDD" id="cd04301">
    <property type="entry name" value="NAT_SF"/>
    <property type="match status" value="1"/>
</dbReference>
<evidence type="ECO:0000256" key="2">
    <source>
        <dbReference type="ARBA" id="ARBA00023315"/>
    </source>
</evidence>
<dbReference type="EMBL" id="FXAH01000016">
    <property type="protein sequence ID" value="SMF70015.1"/>
    <property type="molecule type" value="Genomic_DNA"/>
</dbReference>
<dbReference type="InterPro" id="IPR016181">
    <property type="entry name" value="Acyl_CoA_acyltransferase"/>
</dbReference>
<dbReference type="Pfam" id="PF13302">
    <property type="entry name" value="Acetyltransf_3"/>
    <property type="match status" value="1"/>
</dbReference>
<evidence type="ECO:0000259" key="3">
    <source>
        <dbReference type="PROSITE" id="PS51186"/>
    </source>
</evidence>
<evidence type="ECO:0000313" key="5">
    <source>
        <dbReference type="Proteomes" id="UP000192911"/>
    </source>
</evidence>
<name>A0A1X7GHK2_TRICW</name>
<dbReference type="AlphaFoldDB" id="A0A1X7GHK2"/>
<dbReference type="PROSITE" id="PS51186">
    <property type="entry name" value="GNAT"/>
    <property type="match status" value="1"/>
</dbReference>
<dbReference type="GO" id="GO:0016747">
    <property type="term" value="F:acyltransferase activity, transferring groups other than amino-acyl groups"/>
    <property type="evidence" value="ECO:0007669"/>
    <property type="project" value="InterPro"/>
</dbReference>
<reference evidence="5" key="1">
    <citation type="submission" date="2017-04" db="EMBL/GenBank/DDBJ databases">
        <authorList>
            <person name="Varghese N."/>
            <person name="Submissions S."/>
        </authorList>
    </citation>
    <scope>NUCLEOTIDE SEQUENCE [LARGE SCALE GENOMIC DNA]</scope>
    <source>
        <strain evidence="5">Ballard 720</strain>
    </source>
</reference>
<keyword evidence="2" id="KW-0012">Acyltransferase</keyword>
<sequence>MIIRPATQTDAASMMAIYNEAIADEVHANCDTLQADATRFAAGYFADAGRYGVYVGESPEGELVGWAALKKFSAFPYSRDIAEVAVYINRRWRAQGLGIRLLRRLQDHARLAGFQSLVAIILEHNRSSVRGSEHCGFRTCATLPRAARVSNQYEDIIWMQYSLLPSA</sequence>
<protein>
    <submittedName>
        <fullName evidence="4">Phosphinothricin acetyltransferase</fullName>
    </submittedName>
</protein>
<dbReference type="Proteomes" id="UP000192911">
    <property type="component" value="Unassembled WGS sequence"/>
</dbReference>
<organism evidence="4 5">
    <name type="scientific">Trinickia caryophylli</name>
    <name type="common">Paraburkholderia caryophylli</name>
    <dbReference type="NCBI Taxonomy" id="28094"/>
    <lineage>
        <taxon>Bacteria</taxon>
        <taxon>Pseudomonadati</taxon>
        <taxon>Pseudomonadota</taxon>
        <taxon>Betaproteobacteria</taxon>
        <taxon>Burkholderiales</taxon>
        <taxon>Burkholderiaceae</taxon>
        <taxon>Trinickia</taxon>
    </lineage>
</organism>
<dbReference type="SUPFAM" id="SSF55729">
    <property type="entry name" value="Acyl-CoA N-acyltransferases (Nat)"/>
    <property type="match status" value="1"/>
</dbReference>
<dbReference type="PANTHER" id="PTHR43072">
    <property type="entry name" value="N-ACETYLTRANSFERASE"/>
    <property type="match status" value="1"/>
</dbReference>
<dbReference type="InterPro" id="IPR000182">
    <property type="entry name" value="GNAT_dom"/>
</dbReference>
<evidence type="ECO:0000313" key="4">
    <source>
        <dbReference type="EMBL" id="SMF70015.1"/>
    </source>
</evidence>
<accession>A0A1X7GHK2</accession>
<gene>
    <name evidence="4" type="ORF">SAMN06295900_11616</name>
</gene>
<feature type="domain" description="N-acetyltransferase" evidence="3">
    <location>
        <begin position="1"/>
        <end position="164"/>
    </location>
</feature>
<keyword evidence="1 4" id="KW-0808">Transferase</keyword>
<dbReference type="PANTHER" id="PTHR43072:SF23">
    <property type="entry name" value="UPF0039 PROTEIN C11D3.02C"/>
    <property type="match status" value="1"/>
</dbReference>